<keyword evidence="6 8" id="KW-0406">Ion transport</keyword>
<dbReference type="GO" id="GO:0005789">
    <property type="term" value="C:endoplasmic reticulum membrane"/>
    <property type="evidence" value="ECO:0007669"/>
    <property type="project" value="UniProtKB-SubCell"/>
</dbReference>
<name>A0A8E2E9R2_9PEZI</name>
<evidence type="ECO:0000256" key="8">
    <source>
        <dbReference type="RuleBase" id="RU369017"/>
    </source>
</evidence>
<keyword evidence="3 8" id="KW-0813">Transport</keyword>
<dbReference type="PANTHER" id="PTHR45755:SF4">
    <property type="entry name" value="ZINC TRANSPORTER 7"/>
    <property type="match status" value="1"/>
</dbReference>
<sequence>MASAYAIPLNSGSHSHNHGHSRSNNCAFLSERPPSWIYQLNDGSLKKTPSTSSLQTHNHNHSHSDLDEQLRRDSFSPHNNSNERFHEHSYSVDSGFAFKSMRGRPRGESDLGRPPQRTNAKSNGYWFPTIQEGPVVASASWLTMPELLTAVLLPLPYLFASLAYPSSNISPLNTPSAVINSHDQLLQVVSKDTESIHGQLTSNYSPLVLACALSSANLLLIGTLSRIRSSDQPLDRRKGSFGNSEDGKIWGLWNIHSLQRIGGRIMSVLLPFYASMQLGGARTAIVLLTVTTTGIGSFDVRPMKHTAWENTKRTIRTRKATCVVLFLGIVCDFLDFSASASALVLGHLALAASVLGFPPPLPTTGWPLLTNIRGTTGLSAPAAAETPWNATTSTKISLRKPISPLISSPEDTKLTLVAGMMLCIFTIVAAVVLSTSPPISFEAITFTTLSIASATALVFFSLPSSLRTQRKFGVAIGCILIAGIDSLRNSGIWKEFPYISILCVLSYAAVSFDTTTSISKRDVCHHDHKHETDHHPLHGNHSRFSGYLIKQCPPGSILHSVLIEKDSRRIAYFAVLNLAFMLVQFFYGFVSGSLGLLTDSIHMLFDCVGLAVGLAAAVMSKWPSNVRFPYGFGKVDTLSGFANGIFLMLVSVEIIFDAFERLWEGHELRRLNELLVVSVLGLLVNIVGLTAFGHAHHGHDHGGHSHDHNHSDGGHHDNENMQGIFLHIMADALGSVAVIISTLLAKFYGWSGWDPIASCIIAVLIFLSAIPLVKSSGLRLLLSLPADVEYGIRNTLQEISSLRGVVGYSVPRFWLEDAGAAHAEVHAHEHEHKHVHEHEHSDHCDHSHSHSPPCNHGHGHGHDHGHSHSHNHSHSPPYGHGHGHAYNHSHSHDAHNHSHSYSHAEAHEPHTSAPAQKILGVIHVIAARTADLEDVRERTVQFLKGRGMDVVVHVEREGEGRCWCGGGSRIG</sequence>
<evidence type="ECO:0000256" key="1">
    <source>
        <dbReference type="ARBA" id="ARBA00004141"/>
    </source>
</evidence>
<feature type="transmembrane region" description="Helical" evidence="10">
    <location>
        <begin position="724"/>
        <end position="749"/>
    </location>
</feature>
<proteinExistence type="inferred from homology"/>
<feature type="transmembrane region" description="Helical" evidence="10">
    <location>
        <begin position="414"/>
        <end position="433"/>
    </location>
</feature>
<feature type="transmembrane region" description="Helical" evidence="10">
    <location>
        <begin position="640"/>
        <end position="659"/>
    </location>
</feature>
<dbReference type="AlphaFoldDB" id="A0A8E2E9R2"/>
<reference evidence="12 13" key="1">
    <citation type="journal article" date="2016" name="Nat. Commun.">
        <title>Ectomycorrhizal ecology is imprinted in the genome of the dominant symbiotic fungus Cenococcum geophilum.</title>
        <authorList>
            <consortium name="DOE Joint Genome Institute"/>
            <person name="Peter M."/>
            <person name="Kohler A."/>
            <person name="Ohm R.A."/>
            <person name="Kuo A."/>
            <person name="Krutzmann J."/>
            <person name="Morin E."/>
            <person name="Arend M."/>
            <person name="Barry K.W."/>
            <person name="Binder M."/>
            <person name="Choi C."/>
            <person name="Clum A."/>
            <person name="Copeland A."/>
            <person name="Grisel N."/>
            <person name="Haridas S."/>
            <person name="Kipfer T."/>
            <person name="LaButti K."/>
            <person name="Lindquist E."/>
            <person name="Lipzen A."/>
            <person name="Maire R."/>
            <person name="Meier B."/>
            <person name="Mihaltcheva S."/>
            <person name="Molinier V."/>
            <person name="Murat C."/>
            <person name="Poggeler S."/>
            <person name="Quandt C.A."/>
            <person name="Sperisen C."/>
            <person name="Tritt A."/>
            <person name="Tisserant E."/>
            <person name="Crous P.W."/>
            <person name="Henrissat B."/>
            <person name="Nehls U."/>
            <person name="Egli S."/>
            <person name="Spatafora J.W."/>
            <person name="Grigoriev I.V."/>
            <person name="Martin F.M."/>
        </authorList>
    </citation>
    <scope>NUCLEOTIDE SEQUENCE [LARGE SCALE GENOMIC DNA]</scope>
    <source>
        <strain evidence="12 13">CBS 459.81</strain>
    </source>
</reference>
<dbReference type="SUPFAM" id="SSF161111">
    <property type="entry name" value="Cation efflux protein transmembrane domain-like"/>
    <property type="match status" value="1"/>
</dbReference>
<keyword evidence="8" id="KW-0256">Endoplasmic reticulum</keyword>
<keyword evidence="4 10" id="KW-0812">Transmembrane</keyword>
<feature type="region of interest" description="Disordered" evidence="9">
    <location>
        <begin position="40"/>
        <end position="86"/>
    </location>
</feature>
<evidence type="ECO:0000256" key="6">
    <source>
        <dbReference type="ARBA" id="ARBA00023065"/>
    </source>
</evidence>
<dbReference type="GO" id="GO:0005385">
    <property type="term" value="F:zinc ion transmembrane transporter activity"/>
    <property type="evidence" value="ECO:0007669"/>
    <property type="project" value="UniProtKB-UniRule"/>
</dbReference>
<dbReference type="Proteomes" id="UP000250266">
    <property type="component" value="Unassembled WGS sequence"/>
</dbReference>
<feature type="region of interest" description="Disordered" evidence="9">
    <location>
        <begin position="1"/>
        <end position="26"/>
    </location>
</feature>
<dbReference type="InterPro" id="IPR027469">
    <property type="entry name" value="Cation_efflux_TMD_sf"/>
</dbReference>
<accession>A0A8E2E9R2</accession>
<dbReference type="GO" id="GO:0005794">
    <property type="term" value="C:Golgi apparatus"/>
    <property type="evidence" value="ECO:0007669"/>
    <property type="project" value="TreeGrafter"/>
</dbReference>
<evidence type="ECO:0000256" key="3">
    <source>
        <dbReference type="ARBA" id="ARBA00022448"/>
    </source>
</evidence>
<keyword evidence="7 10" id="KW-0472">Membrane</keyword>
<feature type="region of interest" description="Disordered" evidence="9">
    <location>
        <begin position="99"/>
        <end position="124"/>
    </location>
</feature>
<dbReference type="Pfam" id="PF01545">
    <property type="entry name" value="Cation_efflux"/>
    <property type="match status" value="1"/>
</dbReference>
<keyword evidence="13" id="KW-1185">Reference proteome</keyword>
<evidence type="ECO:0000313" key="12">
    <source>
        <dbReference type="EMBL" id="OCK79603.1"/>
    </source>
</evidence>
<feature type="transmembrane region" description="Helical" evidence="10">
    <location>
        <begin position="755"/>
        <end position="773"/>
    </location>
</feature>
<feature type="transmembrane region" description="Helical" evidence="10">
    <location>
        <begin position="570"/>
        <end position="589"/>
    </location>
</feature>
<dbReference type="GO" id="GO:1904257">
    <property type="term" value="P:zinc ion import into Golgi lumen"/>
    <property type="evidence" value="ECO:0007669"/>
    <property type="project" value="TreeGrafter"/>
</dbReference>
<dbReference type="InterPro" id="IPR002524">
    <property type="entry name" value="Cation_efflux"/>
</dbReference>
<comment type="function">
    <text evidence="8">Functions as a zinc transporter.</text>
</comment>
<feature type="transmembrane region" description="Helical" evidence="10">
    <location>
        <begin position="439"/>
        <end position="460"/>
    </location>
</feature>
<dbReference type="Gene3D" id="1.20.1510.10">
    <property type="entry name" value="Cation efflux protein transmembrane domain"/>
    <property type="match status" value="1"/>
</dbReference>
<evidence type="ECO:0000256" key="9">
    <source>
        <dbReference type="SAM" id="MobiDB-lite"/>
    </source>
</evidence>
<dbReference type="NCBIfam" id="TIGR01297">
    <property type="entry name" value="CDF"/>
    <property type="match status" value="1"/>
</dbReference>
<feature type="compositionally biased region" description="Basic and acidic residues" evidence="9">
    <location>
        <begin position="62"/>
        <end position="86"/>
    </location>
</feature>
<keyword evidence="5 10" id="KW-1133">Transmembrane helix</keyword>
<dbReference type="GO" id="GO:0031410">
    <property type="term" value="C:cytoplasmic vesicle"/>
    <property type="evidence" value="ECO:0007669"/>
    <property type="project" value="TreeGrafter"/>
</dbReference>
<comment type="subcellular location">
    <subcellularLocation>
        <location evidence="8">Endoplasmic reticulum membrane</location>
        <topology evidence="8">Multi-pass membrane protein</topology>
    </subcellularLocation>
    <subcellularLocation>
        <location evidence="1">Membrane</location>
        <topology evidence="1">Multi-pass membrane protein</topology>
    </subcellularLocation>
</comment>
<dbReference type="PANTHER" id="PTHR45755">
    <property type="match status" value="1"/>
</dbReference>
<evidence type="ECO:0000256" key="2">
    <source>
        <dbReference type="ARBA" id="ARBA00008873"/>
    </source>
</evidence>
<evidence type="ECO:0000256" key="5">
    <source>
        <dbReference type="ARBA" id="ARBA00022989"/>
    </source>
</evidence>
<organism evidence="12 13">
    <name type="scientific">Lepidopterella palustris CBS 459.81</name>
    <dbReference type="NCBI Taxonomy" id="1314670"/>
    <lineage>
        <taxon>Eukaryota</taxon>
        <taxon>Fungi</taxon>
        <taxon>Dikarya</taxon>
        <taxon>Ascomycota</taxon>
        <taxon>Pezizomycotina</taxon>
        <taxon>Dothideomycetes</taxon>
        <taxon>Pleosporomycetidae</taxon>
        <taxon>Mytilinidiales</taxon>
        <taxon>Argynnaceae</taxon>
        <taxon>Lepidopterella</taxon>
    </lineage>
</organism>
<evidence type="ECO:0000256" key="4">
    <source>
        <dbReference type="ARBA" id="ARBA00022692"/>
    </source>
</evidence>
<dbReference type="OrthoDB" id="78669at2759"/>
<feature type="compositionally biased region" description="Basic and acidic residues" evidence="9">
    <location>
        <begin position="890"/>
        <end position="910"/>
    </location>
</feature>
<feature type="compositionally biased region" description="Polar residues" evidence="9">
    <location>
        <begin position="47"/>
        <end position="57"/>
    </location>
</feature>
<protein>
    <recommendedName>
        <fullName evidence="8">Zinc transporter</fullName>
    </recommendedName>
</protein>
<gene>
    <name evidence="12" type="ORF">K432DRAFT_454751</name>
</gene>
<dbReference type="InterPro" id="IPR058533">
    <property type="entry name" value="Cation_efflux_TM"/>
</dbReference>
<feature type="domain" description="Cation efflux protein transmembrane" evidence="11">
    <location>
        <begin position="572"/>
        <end position="781"/>
    </location>
</feature>
<dbReference type="GO" id="GO:0006882">
    <property type="term" value="P:intracellular zinc ion homeostasis"/>
    <property type="evidence" value="ECO:0007669"/>
    <property type="project" value="InterPro"/>
</dbReference>
<evidence type="ECO:0000256" key="10">
    <source>
        <dbReference type="SAM" id="Phobius"/>
    </source>
</evidence>
<dbReference type="EMBL" id="KV744996">
    <property type="protein sequence ID" value="OCK79603.1"/>
    <property type="molecule type" value="Genomic_DNA"/>
</dbReference>
<dbReference type="FunFam" id="1.20.1510.10:FF:000014">
    <property type="entry name" value="Cation efflux protein/ zinc transporter"/>
    <property type="match status" value="1"/>
</dbReference>
<feature type="compositionally biased region" description="Basic and acidic residues" evidence="9">
    <location>
        <begin position="824"/>
        <end position="848"/>
    </location>
</feature>
<feature type="region of interest" description="Disordered" evidence="9">
    <location>
        <begin position="824"/>
        <end position="910"/>
    </location>
</feature>
<comment type="similarity">
    <text evidence="2 8">Belongs to the cation diffusion facilitator (CDF) transporter (TC 2.A.4) family. SLC30A subfamily.</text>
</comment>
<feature type="transmembrane region" description="Helical" evidence="10">
    <location>
        <begin position="671"/>
        <end position="692"/>
    </location>
</feature>
<evidence type="ECO:0000313" key="13">
    <source>
        <dbReference type="Proteomes" id="UP000250266"/>
    </source>
</evidence>
<dbReference type="InterPro" id="IPR045316">
    <property type="entry name" value="Msc2-like"/>
</dbReference>
<evidence type="ECO:0000256" key="7">
    <source>
        <dbReference type="ARBA" id="ARBA00023136"/>
    </source>
</evidence>
<evidence type="ECO:0000259" key="11">
    <source>
        <dbReference type="Pfam" id="PF01545"/>
    </source>
</evidence>